<keyword evidence="6 8" id="KW-0342">GTP-binding</keyword>
<feature type="binding site" evidence="8">
    <location>
        <begin position="188"/>
        <end position="195"/>
    </location>
    <ligand>
        <name>GTP</name>
        <dbReference type="ChEBI" id="CHEBI:37565"/>
        <label>2</label>
    </ligand>
</feature>
<dbReference type="Gene3D" id="3.30.300.20">
    <property type="match status" value="1"/>
</dbReference>
<dbReference type="EMBL" id="JABVCQ010000019">
    <property type="protein sequence ID" value="MBB1126456.1"/>
    <property type="molecule type" value="Genomic_DNA"/>
</dbReference>
<dbReference type="InterPro" id="IPR005225">
    <property type="entry name" value="Small_GTP-bd"/>
</dbReference>
<dbReference type="NCBIfam" id="TIGR03594">
    <property type="entry name" value="GTPase_EngA"/>
    <property type="match status" value="1"/>
</dbReference>
<evidence type="ECO:0000256" key="6">
    <source>
        <dbReference type="ARBA" id="ARBA00023134"/>
    </source>
</evidence>
<feature type="binding site" evidence="8">
    <location>
        <begin position="300"/>
        <end position="303"/>
    </location>
    <ligand>
        <name>GTP</name>
        <dbReference type="ChEBI" id="CHEBI:37565"/>
        <label>2</label>
    </ligand>
</feature>
<dbReference type="CDD" id="cd01894">
    <property type="entry name" value="EngA1"/>
    <property type="match status" value="1"/>
</dbReference>
<evidence type="ECO:0000256" key="7">
    <source>
        <dbReference type="ARBA" id="ARBA00032345"/>
    </source>
</evidence>
<comment type="caution">
    <text evidence="12">The sequence shown here is derived from an EMBL/GenBank/DDBJ whole genome shotgun (WGS) entry which is preliminary data.</text>
</comment>
<dbReference type="SUPFAM" id="SSF52540">
    <property type="entry name" value="P-loop containing nucleoside triphosphate hydrolases"/>
    <property type="match status" value="2"/>
</dbReference>
<dbReference type="GO" id="GO:0042254">
    <property type="term" value="P:ribosome biogenesis"/>
    <property type="evidence" value="ECO:0007669"/>
    <property type="project" value="UniProtKB-KW"/>
</dbReference>
<evidence type="ECO:0000256" key="8">
    <source>
        <dbReference type="HAMAP-Rule" id="MF_00195"/>
    </source>
</evidence>
<dbReference type="HAMAP" id="MF_00195">
    <property type="entry name" value="GTPase_Der"/>
    <property type="match status" value="1"/>
</dbReference>
<dbReference type="Pfam" id="PF14714">
    <property type="entry name" value="KH_dom-like"/>
    <property type="match status" value="1"/>
</dbReference>
<evidence type="ECO:0000256" key="9">
    <source>
        <dbReference type="PROSITE-ProRule" id="PRU01049"/>
    </source>
</evidence>
<dbReference type="PANTHER" id="PTHR43834:SF6">
    <property type="entry name" value="GTPASE DER"/>
    <property type="match status" value="1"/>
</dbReference>
<evidence type="ECO:0000256" key="2">
    <source>
        <dbReference type="ARBA" id="ARBA00020953"/>
    </source>
</evidence>
<feature type="binding site" evidence="8">
    <location>
        <begin position="9"/>
        <end position="16"/>
    </location>
    <ligand>
        <name>GTP</name>
        <dbReference type="ChEBI" id="CHEBI:37565"/>
        <label>1</label>
    </ligand>
</feature>
<feature type="binding site" evidence="8">
    <location>
        <begin position="235"/>
        <end position="239"/>
    </location>
    <ligand>
        <name>GTP</name>
        <dbReference type="ChEBI" id="CHEBI:37565"/>
        <label>2</label>
    </ligand>
</feature>
<dbReference type="FunFam" id="3.30.300.20:FF:000004">
    <property type="entry name" value="GTPase Der"/>
    <property type="match status" value="1"/>
</dbReference>
<dbReference type="Proteomes" id="UP000548632">
    <property type="component" value="Unassembled WGS sequence"/>
</dbReference>
<dbReference type="FunFam" id="3.40.50.300:FF:000057">
    <property type="entry name" value="GTPase Der"/>
    <property type="match status" value="1"/>
</dbReference>
<dbReference type="PIRSF" id="PIRSF006485">
    <property type="entry name" value="GTP-binding_EngA"/>
    <property type="match status" value="1"/>
</dbReference>
<dbReference type="Pfam" id="PF01926">
    <property type="entry name" value="MMR_HSR1"/>
    <property type="match status" value="2"/>
</dbReference>
<evidence type="ECO:0000259" key="11">
    <source>
        <dbReference type="PROSITE" id="PS51712"/>
    </source>
</evidence>
<dbReference type="CDD" id="cd01895">
    <property type="entry name" value="EngA2"/>
    <property type="match status" value="1"/>
</dbReference>
<dbReference type="PANTHER" id="PTHR43834">
    <property type="entry name" value="GTPASE DER"/>
    <property type="match status" value="1"/>
</dbReference>
<evidence type="ECO:0000256" key="1">
    <source>
        <dbReference type="ARBA" id="ARBA00008279"/>
    </source>
</evidence>
<dbReference type="InterPro" id="IPR015946">
    <property type="entry name" value="KH_dom-like_a/b"/>
</dbReference>
<feature type="domain" description="EngA-type G" evidence="11">
    <location>
        <begin position="3"/>
        <end position="166"/>
    </location>
</feature>
<dbReference type="Gene3D" id="3.40.50.300">
    <property type="entry name" value="P-loop containing nucleotide triphosphate hydrolases"/>
    <property type="match status" value="2"/>
</dbReference>
<protein>
    <recommendedName>
        <fullName evidence="2 8">GTPase Der</fullName>
    </recommendedName>
    <alternativeName>
        <fullName evidence="7 8">GTP-binding protein EngA</fullName>
    </alternativeName>
</protein>
<dbReference type="InterPro" id="IPR032859">
    <property type="entry name" value="KH_dom-like"/>
</dbReference>
<dbReference type="AlphaFoldDB" id="A0A839HGS9"/>
<dbReference type="RefSeq" id="WP_182584087.1">
    <property type="nucleotide sequence ID" value="NZ_JABVCQ010000019.1"/>
</dbReference>
<dbReference type="InterPro" id="IPR006073">
    <property type="entry name" value="GTP-bd"/>
</dbReference>
<dbReference type="PRINTS" id="PR00326">
    <property type="entry name" value="GTP1OBG"/>
</dbReference>
<dbReference type="InterPro" id="IPR031166">
    <property type="entry name" value="G_ENGA"/>
</dbReference>
<gene>
    <name evidence="8 12" type="primary">der</name>
    <name evidence="12" type="ORF">HUK38_09445</name>
</gene>
<organism evidence="12 13">
    <name type="scientific">Thiospirillum jenense</name>
    <dbReference type="NCBI Taxonomy" id="1653858"/>
    <lineage>
        <taxon>Bacteria</taxon>
        <taxon>Pseudomonadati</taxon>
        <taxon>Pseudomonadota</taxon>
        <taxon>Gammaproteobacteria</taxon>
        <taxon>Chromatiales</taxon>
        <taxon>Chromatiaceae</taxon>
        <taxon>Thiospirillum</taxon>
    </lineage>
</organism>
<feature type="domain" description="EngA-type G" evidence="11">
    <location>
        <begin position="182"/>
        <end position="355"/>
    </location>
</feature>
<keyword evidence="4 10" id="KW-0677">Repeat</keyword>
<proteinExistence type="inferred from homology"/>
<comment type="similarity">
    <text evidence="1 8 9 10">Belongs to the TRAFAC class TrmE-Era-EngA-EngB-Septin-like GTPase superfamily. EngA (Der) GTPase family.</text>
</comment>
<evidence type="ECO:0000256" key="5">
    <source>
        <dbReference type="ARBA" id="ARBA00022741"/>
    </source>
</evidence>
<keyword evidence="5 8" id="KW-0547">Nucleotide-binding</keyword>
<dbReference type="PROSITE" id="PS51712">
    <property type="entry name" value="G_ENGA"/>
    <property type="match status" value="2"/>
</dbReference>
<feature type="binding site" evidence="8">
    <location>
        <begin position="118"/>
        <end position="121"/>
    </location>
    <ligand>
        <name>GTP</name>
        <dbReference type="ChEBI" id="CHEBI:37565"/>
        <label>1</label>
    </ligand>
</feature>
<comment type="function">
    <text evidence="8 10">GTPase that plays an essential role in the late steps of ribosome biogenesis.</text>
</comment>
<dbReference type="InterPro" id="IPR027417">
    <property type="entry name" value="P-loop_NTPase"/>
</dbReference>
<dbReference type="GO" id="GO:0005525">
    <property type="term" value="F:GTP binding"/>
    <property type="evidence" value="ECO:0007669"/>
    <property type="project" value="UniProtKB-UniRule"/>
</dbReference>
<sequence length="470" mass="51616">MLPVIALIGRPNVGKSTLFNRLTQTRDALVADYPGLTRDRQYGIGRLGDCAYIVVDTGGLSGADSGVEMLMERQVRQAIAEADHLVFLVDARDGCMSGDFAIAAELRRTGKPLTLAVNKIDGHDPHLICAEFHSLGVGDPHPIAANDGRGVLKLLDSLCAHWMAAADELTAEVSAGPDDAGIRIAVVGRPNVGKSTLINRLLGEERVIAADSPGTTRDSVFIPFTINERQYTLIDTAGVRRRGKVVDLIEKFSIIKTLQAIDACHVAILVLDAASGISEQDASLAAQLIESGRALVIAINKWDGLLPERRLQIKEDIARKLAFLDFAEQHRISALHGSGVGLLLEAAERAFANATRDLPTPLLTRLLAETVQEHPPPLVHGHRIKLRYAHQGGRNPPLIIIHGNQTDAVPDSYRRYLINRFRSRLDIKGTPLRLEFKSGSNPFAGRRNILTPRQQRQRDRLRRFIRRQDT</sequence>
<dbReference type="FunFam" id="3.40.50.300:FF:000040">
    <property type="entry name" value="GTPase Der"/>
    <property type="match status" value="1"/>
</dbReference>
<comment type="subunit">
    <text evidence="8">Associates with the 50S ribosomal subunit.</text>
</comment>
<keyword evidence="3 8" id="KW-0690">Ribosome biogenesis</keyword>
<dbReference type="GO" id="GO:0043022">
    <property type="term" value="F:ribosome binding"/>
    <property type="evidence" value="ECO:0007669"/>
    <property type="project" value="TreeGrafter"/>
</dbReference>
<dbReference type="NCBIfam" id="TIGR00231">
    <property type="entry name" value="small_GTP"/>
    <property type="match status" value="2"/>
</dbReference>
<evidence type="ECO:0000256" key="10">
    <source>
        <dbReference type="RuleBase" id="RU004481"/>
    </source>
</evidence>
<keyword evidence="13" id="KW-1185">Reference proteome</keyword>
<feature type="binding site" evidence="8">
    <location>
        <begin position="56"/>
        <end position="60"/>
    </location>
    <ligand>
        <name>GTP</name>
        <dbReference type="ChEBI" id="CHEBI:37565"/>
        <label>1</label>
    </ligand>
</feature>
<evidence type="ECO:0000313" key="12">
    <source>
        <dbReference type="EMBL" id="MBB1126456.1"/>
    </source>
</evidence>
<dbReference type="InterPro" id="IPR016484">
    <property type="entry name" value="GTPase_Der"/>
</dbReference>
<evidence type="ECO:0000256" key="4">
    <source>
        <dbReference type="ARBA" id="ARBA00022737"/>
    </source>
</evidence>
<reference evidence="12 13" key="1">
    <citation type="journal article" date="2020" name="Arch. Microbiol.">
        <title>The genome sequence of the giant phototrophic gammaproteobacterium Thiospirillum jenense gives insight into its physiological properties and phylogenetic relationships.</title>
        <authorList>
            <person name="Imhoff J.F."/>
            <person name="Meyer T.E."/>
            <person name="Kyndt J.A."/>
        </authorList>
    </citation>
    <scope>NUCLEOTIDE SEQUENCE [LARGE SCALE GENOMIC DNA]</scope>
    <source>
        <strain evidence="12 13">DSM 216</strain>
    </source>
</reference>
<accession>A0A839HGS9</accession>
<evidence type="ECO:0000256" key="3">
    <source>
        <dbReference type="ARBA" id="ARBA00022517"/>
    </source>
</evidence>
<evidence type="ECO:0000313" key="13">
    <source>
        <dbReference type="Proteomes" id="UP000548632"/>
    </source>
</evidence>
<name>A0A839HGS9_9GAMM</name>